<dbReference type="GO" id="GO:0004519">
    <property type="term" value="F:endonuclease activity"/>
    <property type="evidence" value="ECO:0007669"/>
    <property type="project" value="UniProtKB-KW"/>
</dbReference>
<keyword evidence="6" id="KW-0255">Endonuclease</keyword>
<dbReference type="STRING" id="946078.GA0070622_2731"/>
<evidence type="ECO:0000313" key="6">
    <source>
        <dbReference type="EMBL" id="SBT65725.1"/>
    </source>
</evidence>
<dbReference type="EMBL" id="FLRH01000003">
    <property type="protein sequence ID" value="SBT65725.1"/>
    <property type="molecule type" value="Genomic_DNA"/>
</dbReference>
<dbReference type="InterPro" id="IPR027806">
    <property type="entry name" value="HARBI1_dom"/>
</dbReference>
<evidence type="ECO:0000259" key="4">
    <source>
        <dbReference type="Pfam" id="PF13359"/>
    </source>
</evidence>
<accession>A0A1A9B865</accession>
<dbReference type="Proteomes" id="UP000199558">
    <property type="component" value="Unassembled WGS sequence"/>
</dbReference>
<protein>
    <submittedName>
        <fullName evidence="6">Helix-turn-helix of DDE superfamily endonuclease</fullName>
    </submittedName>
</protein>
<organism evidence="6 7">
    <name type="scientific">Micromonospora sediminicola</name>
    <dbReference type="NCBI Taxonomy" id="946078"/>
    <lineage>
        <taxon>Bacteria</taxon>
        <taxon>Bacillati</taxon>
        <taxon>Actinomycetota</taxon>
        <taxon>Actinomycetes</taxon>
        <taxon>Micromonosporales</taxon>
        <taxon>Micromonosporaceae</taxon>
        <taxon>Micromonospora</taxon>
    </lineage>
</organism>
<reference evidence="7" key="1">
    <citation type="submission" date="2016-06" db="EMBL/GenBank/DDBJ databases">
        <authorList>
            <person name="Varghese N."/>
            <person name="Submissions Spin"/>
        </authorList>
    </citation>
    <scope>NUCLEOTIDE SEQUENCE [LARGE SCALE GENOMIC DNA]</scope>
    <source>
        <strain evidence="7">DSM 45794</strain>
    </source>
</reference>
<dbReference type="Pfam" id="PF13613">
    <property type="entry name" value="HTH_Tnp_4"/>
    <property type="match status" value="1"/>
</dbReference>
<keyword evidence="6" id="KW-0540">Nuclease</keyword>
<keyword evidence="2" id="KW-0479">Metal-binding</keyword>
<name>A0A1A9B865_9ACTN</name>
<feature type="domain" description="DDE Tnp4" evidence="4">
    <location>
        <begin position="102"/>
        <end position="208"/>
    </location>
</feature>
<evidence type="ECO:0000256" key="3">
    <source>
        <dbReference type="SAM" id="MobiDB-lite"/>
    </source>
</evidence>
<feature type="compositionally biased region" description="Gly residues" evidence="3">
    <location>
        <begin position="306"/>
        <end position="316"/>
    </location>
</feature>
<sequence>MLSYPAAIPLSTRSLNHLAALIRTRRQQRRSRWRRLDPGRQALLALAHLRNGDTLTRLAAGFEIGVTTTWRYVREAIDLLAATADDLTTARTRIQLLAYAILDGTLISIDRVANQKPYYSGKHKRHGVNVQVIADAAGRLVWASAALPGSTHDLTAARTHGIIDALTSAGVMTFADKGYQGARGSVRTPFKRRRFRPKLSRRQKAVNRPTRRSVPEANARSPPSRPGRSWSSCAAAHAERPRSCRPSSSCTTSKPTATQDENGSVRPTSVVGPTGDTSPESPYRRRTRTCTATPDTIMIDRRTGGSSAGDSGGRSLGSGNRCSVPLSSTNSSAAGACR</sequence>
<evidence type="ECO:0000313" key="7">
    <source>
        <dbReference type="Proteomes" id="UP000199558"/>
    </source>
</evidence>
<dbReference type="AlphaFoldDB" id="A0A1A9B865"/>
<evidence type="ECO:0000256" key="2">
    <source>
        <dbReference type="ARBA" id="ARBA00022723"/>
    </source>
</evidence>
<dbReference type="Pfam" id="PF13359">
    <property type="entry name" value="DDE_Tnp_4"/>
    <property type="match status" value="1"/>
</dbReference>
<evidence type="ECO:0000259" key="5">
    <source>
        <dbReference type="Pfam" id="PF13613"/>
    </source>
</evidence>
<feature type="compositionally biased region" description="Low complexity" evidence="3">
    <location>
        <begin position="244"/>
        <end position="256"/>
    </location>
</feature>
<evidence type="ECO:0000256" key="1">
    <source>
        <dbReference type="ARBA" id="ARBA00001968"/>
    </source>
</evidence>
<gene>
    <name evidence="6" type="ORF">GA0070622_2731</name>
</gene>
<keyword evidence="6" id="KW-0378">Hydrolase</keyword>
<proteinExistence type="predicted"/>
<comment type="cofactor">
    <cofactor evidence="1">
        <name>a divalent metal cation</name>
        <dbReference type="ChEBI" id="CHEBI:60240"/>
    </cofactor>
</comment>
<feature type="compositionally biased region" description="Polar residues" evidence="3">
    <location>
        <begin position="325"/>
        <end position="338"/>
    </location>
</feature>
<dbReference type="InterPro" id="IPR027805">
    <property type="entry name" value="Transposase_HTH_dom"/>
</dbReference>
<keyword evidence="7" id="KW-1185">Reference proteome</keyword>
<feature type="compositionally biased region" description="Low complexity" evidence="3">
    <location>
        <begin position="220"/>
        <end position="232"/>
    </location>
</feature>
<feature type="compositionally biased region" description="Basic residues" evidence="3">
    <location>
        <begin position="189"/>
        <end position="211"/>
    </location>
</feature>
<feature type="domain" description="Transposase Helix-turn-helix" evidence="5">
    <location>
        <begin position="34"/>
        <end position="82"/>
    </location>
</feature>
<feature type="region of interest" description="Disordered" evidence="3">
    <location>
        <begin position="182"/>
        <end position="338"/>
    </location>
</feature>
<feature type="compositionally biased region" description="Polar residues" evidence="3">
    <location>
        <begin position="257"/>
        <end position="267"/>
    </location>
</feature>
<dbReference type="GO" id="GO:0046872">
    <property type="term" value="F:metal ion binding"/>
    <property type="evidence" value="ECO:0007669"/>
    <property type="project" value="UniProtKB-KW"/>
</dbReference>